<accession>A0A448WZ03</accession>
<protein>
    <submittedName>
        <fullName evidence="1">Uncharacterized protein</fullName>
    </submittedName>
</protein>
<comment type="caution">
    <text evidence="1">The sequence shown here is derived from an EMBL/GenBank/DDBJ whole genome shotgun (WGS) entry which is preliminary data.</text>
</comment>
<dbReference type="EMBL" id="CAAALY010063259">
    <property type="protein sequence ID" value="VEL23680.1"/>
    <property type="molecule type" value="Genomic_DNA"/>
</dbReference>
<gene>
    <name evidence="1" type="ORF">PXEA_LOCUS17120</name>
</gene>
<keyword evidence="2" id="KW-1185">Reference proteome</keyword>
<proteinExistence type="predicted"/>
<organism evidence="1 2">
    <name type="scientific">Protopolystoma xenopodis</name>
    <dbReference type="NCBI Taxonomy" id="117903"/>
    <lineage>
        <taxon>Eukaryota</taxon>
        <taxon>Metazoa</taxon>
        <taxon>Spiralia</taxon>
        <taxon>Lophotrochozoa</taxon>
        <taxon>Platyhelminthes</taxon>
        <taxon>Monogenea</taxon>
        <taxon>Polyopisthocotylea</taxon>
        <taxon>Polystomatidea</taxon>
        <taxon>Polystomatidae</taxon>
        <taxon>Protopolystoma</taxon>
    </lineage>
</organism>
<name>A0A448WZ03_9PLAT</name>
<evidence type="ECO:0000313" key="1">
    <source>
        <dbReference type="EMBL" id="VEL23680.1"/>
    </source>
</evidence>
<evidence type="ECO:0000313" key="2">
    <source>
        <dbReference type="Proteomes" id="UP000784294"/>
    </source>
</evidence>
<dbReference type="AlphaFoldDB" id="A0A448WZ03"/>
<reference evidence="1" key="1">
    <citation type="submission" date="2018-11" db="EMBL/GenBank/DDBJ databases">
        <authorList>
            <consortium name="Pathogen Informatics"/>
        </authorList>
    </citation>
    <scope>NUCLEOTIDE SEQUENCE</scope>
</reference>
<feature type="non-terminal residue" evidence="1">
    <location>
        <position position="1"/>
    </location>
</feature>
<sequence length="236" mass="25279">MQLVIHHLTISLFSFEPSSRDLYSYRGGVNGASVGNYRYQSSTNIPGVHSYFNDAFSSPGQGAGYGSSVSQWKVPPIFPQPPHNQPAVWAGYFGLLLDYLSRGEKYTEHLISLRLLDMLLHFLINGGPNQLPLPSTVVGLSGSASSSSTFGGTGFFSFSLPSSLRTCDPTSINQATSNPLLLAISGLTSTQFQLVTQLAALGGSEDKRATDGAWPVGMAVPDDIEEIVEEEEEEGA</sequence>
<dbReference type="Proteomes" id="UP000784294">
    <property type="component" value="Unassembled WGS sequence"/>
</dbReference>